<comment type="function">
    <text evidence="7">Catalyzes the 2'-O methylation of guanosine at position 18 in tRNA.</text>
</comment>
<feature type="binding site" evidence="7">
    <location>
        <position position="156"/>
    </location>
    <ligand>
        <name>S-adenosyl-L-methionine</name>
        <dbReference type="ChEBI" id="CHEBI:59789"/>
    </ligand>
</feature>
<proteinExistence type="inferred from homology"/>
<evidence type="ECO:0000256" key="2">
    <source>
        <dbReference type="ARBA" id="ARBA00022603"/>
    </source>
</evidence>
<dbReference type="CDD" id="cd18092">
    <property type="entry name" value="SpoU-like_TrmH"/>
    <property type="match status" value="1"/>
</dbReference>
<dbReference type="Pfam" id="PF00588">
    <property type="entry name" value="SpoU_methylase"/>
    <property type="match status" value="1"/>
</dbReference>
<dbReference type="InterPro" id="IPR033671">
    <property type="entry name" value="TrmH"/>
</dbReference>
<dbReference type="Gene3D" id="3.40.1280.10">
    <property type="match status" value="1"/>
</dbReference>
<comment type="caution">
    <text evidence="9">The sequence shown here is derived from an EMBL/GenBank/DDBJ whole genome shotgun (WGS) entry which is preliminary data.</text>
</comment>
<evidence type="ECO:0000256" key="4">
    <source>
        <dbReference type="ARBA" id="ARBA00022691"/>
    </source>
</evidence>
<dbReference type="InterPro" id="IPR029026">
    <property type="entry name" value="tRNA_m1G_MTases_N"/>
</dbReference>
<dbReference type="AlphaFoldDB" id="A0A419W6A0"/>
<dbReference type="RefSeq" id="WP_120272332.1">
    <property type="nucleotide sequence ID" value="NZ_RAPN01000001.1"/>
</dbReference>
<evidence type="ECO:0000256" key="3">
    <source>
        <dbReference type="ARBA" id="ARBA00022679"/>
    </source>
</evidence>
<dbReference type="EC" id="2.1.1.34" evidence="7"/>
<evidence type="ECO:0000256" key="6">
    <source>
        <dbReference type="ARBA" id="ARBA00022884"/>
    </source>
</evidence>
<evidence type="ECO:0000259" key="8">
    <source>
        <dbReference type="Pfam" id="PF00588"/>
    </source>
</evidence>
<comment type="similarity">
    <text evidence="7">Belongs to the class IV-like SAM-binding methyltransferase superfamily. RNA methyltransferase TrmH family.</text>
</comment>
<keyword evidence="4 7" id="KW-0949">S-adenosyl-L-methionine</keyword>
<gene>
    <name evidence="7" type="primary">trmH</name>
    <name evidence="9" type="ORF">BC643_1334</name>
</gene>
<evidence type="ECO:0000313" key="10">
    <source>
        <dbReference type="Proteomes" id="UP000283387"/>
    </source>
</evidence>
<dbReference type="Proteomes" id="UP000283387">
    <property type="component" value="Unassembled WGS sequence"/>
</dbReference>
<feature type="domain" description="tRNA/rRNA methyltransferase SpoU type" evidence="8">
    <location>
        <begin position="32"/>
        <end position="176"/>
    </location>
</feature>
<evidence type="ECO:0000256" key="1">
    <source>
        <dbReference type="ARBA" id="ARBA00022555"/>
    </source>
</evidence>
<dbReference type="GO" id="GO:0141100">
    <property type="term" value="F:tRNA (guanine(18)-2'-O)-methyltransferase activity"/>
    <property type="evidence" value="ECO:0007669"/>
    <property type="project" value="UniProtKB-UniRule"/>
</dbReference>
<keyword evidence="6 7" id="KW-0694">RNA-binding</keyword>
<keyword evidence="2 7" id="KW-0489">Methyltransferase</keyword>
<organism evidence="9 10">
    <name type="scientific">Mangrovibacterium diazotrophicum</name>
    <dbReference type="NCBI Taxonomy" id="1261403"/>
    <lineage>
        <taxon>Bacteria</taxon>
        <taxon>Pseudomonadati</taxon>
        <taxon>Bacteroidota</taxon>
        <taxon>Bacteroidia</taxon>
        <taxon>Marinilabiliales</taxon>
        <taxon>Prolixibacteraceae</taxon>
        <taxon>Mangrovibacterium</taxon>
    </lineage>
</organism>
<evidence type="ECO:0000256" key="5">
    <source>
        <dbReference type="ARBA" id="ARBA00022694"/>
    </source>
</evidence>
<dbReference type="EMBL" id="RAPN01000001">
    <property type="protein sequence ID" value="RKD90987.1"/>
    <property type="molecule type" value="Genomic_DNA"/>
</dbReference>
<dbReference type="OrthoDB" id="9794400at2"/>
<sequence length="230" mass="26364">MDYQLVDYLSGFITDERNELFERILDQRTKYLTVVLENIYQPQNASAAMRSVDCFGLQDAHVIENSNSFEVDREVAMGATKWLSVKSYNKKDDNSLDAIRSLRQKGYRIVATTPHEGDTNLEDFDLRKGKAAFVFGTELTGISDVVKNEADEFLKIPMHGFTESFNISVSASVILHHLTWKMRNDPEIDWRLSPEERAAIKLEWLRRTIKSSDLIEEEYYAHQGGATSSK</sequence>
<comment type="catalytic activity">
    <reaction evidence="7">
        <text>guanosine(18) in tRNA + S-adenosyl-L-methionine = 2'-O-methylguanosine(18) in tRNA + S-adenosyl-L-homocysteine + H(+)</text>
        <dbReference type="Rhea" id="RHEA:20077"/>
        <dbReference type="Rhea" id="RHEA-COMP:10190"/>
        <dbReference type="Rhea" id="RHEA-COMP:10192"/>
        <dbReference type="ChEBI" id="CHEBI:15378"/>
        <dbReference type="ChEBI" id="CHEBI:57856"/>
        <dbReference type="ChEBI" id="CHEBI:59789"/>
        <dbReference type="ChEBI" id="CHEBI:74269"/>
        <dbReference type="ChEBI" id="CHEBI:74445"/>
        <dbReference type="EC" id="2.1.1.34"/>
    </reaction>
</comment>
<evidence type="ECO:0000313" key="9">
    <source>
        <dbReference type="EMBL" id="RKD90987.1"/>
    </source>
</evidence>
<accession>A0A419W6A0</accession>
<dbReference type="PANTHER" id="PTHR43453:SF1">
    <property type="entry name" value="TRNA_RRNA METHYLTRANSFERASE SPOU TYPE DOMAIN-CONTAINING PROTEIN"/>
    <property type="match status" value="1"/>
</dbReference>
<dbReference type="InterPro" id="IPR029028">
    <property type="entry name" value="Alpha/beta_knot_MTases"/>
</dbReference>
<keyword evidence="3 7" id="KW-0808">Transferase</keyword>
<evidence type="ECO:0000256" key="7">
    <source>
        <dbReference type="HAMAP-Rule" id="MF_02060"/>
    </source>
</evidence>
<dbReference type="GO" id="GO:0000049">
    <property type="term" value="F:tRNA binding"/>
    <property type="evidence" value="ECO:0007669"/>
    <property type="project" value="UniProtKB-UniRule"/>
</dbReference>
<dbReference type="GO" id="GO:0002938">
    <property type="term" value="P:tRNA guanine ribose methylation"/>
    <property type="evidence" value="ECO:0007669"/>
    <property type="project" value="UniProtKB-UniRule"/>
</dbReference>
<name>A0A419W6A0_9BACT</name>
<comment type="caution">
    <text evidence="7">Lacks conserved residue(s) required for the propagation of feature annotation.</text>
</comment>
<keyword evidence="1 7" id="KW-0820">tRNA-binding</keyword>
<protein>
    <recommendedName>
        <fullName evidence="7">tRNA (guanosine(18)-2'-O)-methyltransferase</fullName>
        <ecNumber evidence="7">2.1.1.34</ecNumber>
    </recommendedName>
    <alternativeName>
        <fullName evidence="7">tRNA [Gm18] methyltransferase</fullName>
    </alternativeName>
</protein>
<dbReference type="HAMAP" id="MF_02060">
    <property type="entry name" value="tRNA_methyltr_TrmH"/>
    <property type="match status" value="1"/>
</dbReference>
<feature type="binding site" evidence="7">
    <location>
        <position position="112"/>
    </location>
    <ligand>
        <name>S-adenosyl-L-methionine</name>
        <dbReference type="ChEBI" id="CHEBI:59789"/>
    </ligand>
</feature>
<reference evidence="9 10" key="1">
    <citation type="submission" date="2018-09" db="EMBL/GenBank/DDBJ databases">
        <title>Genomic Encyclopedia of Archaeal and Bacterial Type Strains, Phase II (KMG-II): from individual species to whole genera.</title>
        <authorList>
            <person name="Goeker M."/>
        </authorList>
    </citation>
    <scope>NUCLEOTIDE SEQUENCE [LARGE SCALE GENOMIC DNA]</scope>
    <source>
        <strain evidence="9 10">DSM 27148</strain>
    </source>
</reference>
<dbReference type="InterPro" id="IPR001537">
    <property type="entry name" value="SpoU_MeTrfase"/>
</dbReference>
<dbReference type="SUPFAM" id="SSF75217">
    <property type="entry name" value="alpha/beta knot"/>
    <property type="match status" value="1"/>
</dbReference>
<dbReference type="PANTHER" id="PTHR43453">
    <property type="entry name" value="RRNA METHYLASE-LIKE"/>
    <property type="match status" value="1"/>
</dbReference>
<keyword evidence="10" id="KW-1185">Reference proteome</keyword>
<keyword evidence="5 7" id="KW-0819">tRNA processing</keyword>